<dbReference type="Proteomes" id="UP000886653">
    <property type="component" value="Unassembled WGS sequence"/>
</dbReference>
<organism evidence="1 2">
    <name type="scientific">Cronartium quercuum f. sp. fusiforme G11</name>
    <dbReference type="NCBI Taxonomy" id="708437"/>
    <lineage>
        <taxon>Eukaryota</taxon>
        <taxon>Fungi</taxon>
        <taxon>Dikarya</taxon>
        <taxon>Basidiomycota</taxon>
        <taxon>Pucciniomycotina</taxon>
        <taxon>Pucciniomycetes</taxon>
        <taxon>Pucciniales</taxon>
        <taxon>Coleosporiaceae</taxon>
        <taxon>Cronartium</taxon>
    </lineage>
</organism>
<name>A0A9P6TCT9_9BASI</name>
<dbReference type="EMBL" id="MU167251">
    <property type="protein sequence ID" value="KAG0147129.1"/>
    <property type="molecule type" value="Genomic_DNA"/>
</dbReference>
<gene>
    <name evidence="1" type="ORF">CROQUDRAFT_699712</name>
</gene>
<protein>
    <submittedName>
        <fullName evidence="1">Uncharacterized protein</fullName>
    </submittedName>
</protein>
<keyword evidence="2" id="KW-1185">Reference proteome</keyword>
<dbReference type="AlphaFoldDB" id="A0A9P6TCT9"/>
<comment type="caution">
    <text evidence="1">The sequence shown here is derived from an EMBL/GenBank/DDBJ whole genome shotgun (WGS) entry which is preliminary data.</text>
</comment>
<reference evidence="1" key="1">
    <citation type="submission" date="2013-11" db="EMBL/GenBank/DDBJ databases">
        <title>Genome sequence of the fusiform rust pathogen reveals effectors for host alternation and coevolution with pine.</title>
        <authorList>
            <consortium name="DOE Joint Genome Institute"/>
            <person name="Smith K."/>
            <person name="Pendleton A."/>
            <person name="Kubisiak T."/>
            <person name="Anderson C."/>
            <person name="Salamov A."/>
            <person name="Aerts A."/>
            <person name="Riley R."/>
            <person name="Clum A."/>
            <person name="Lindquist E."/>
            <person name="Ence D."/>
            <person name="Campbell M."/>
            <person name="Kronenberg Z."/>
            <person name="Feau N."/>
            <person name="Dhillon B."/>
            <person name="Hamelin R."/>
            <person name="Burleigh J."/>
            <person name="Smith J."/>
            <person name="Yandell M."/>
            <person name="Nelson C."/>
            <person name="Grigoriev I."/>
            <person name="Davis J."/>
        </authorList>
    </citation>
    <scope>NUCLEOTIDE SEQUENCE</scope>
    <source>
        <strain evidence="1">G11</strain>
    </source>
</reference>
<sequence>MADFKPTGLSDCGLVLCTCPECMKVESTDPSGKQAKNDLWIHPRTHQRHRSLAVAGDIDELDLKDLAETFREKACVKDNHEVDACSEPDDIAS</sequence>
<evidence type="ECO:0000313" key="2">
    <source>
        <dbReference type="Proteomes" id="UP000886653"/>
    </source>
</evidence>
<evidence type="ECO:0000313" key="1">
    <source>
        <dbReference type="EMBL" id="KAG0147129.1"/>
    </source>
</evidence>
<accession>A0A9P6TCT9</accession>
<proteinExistence type="predicted"/>